<evidence type="ECO:0008006" key="12">
    <source>
        <dbReference type="Google" id="ProtNLM"/>
    </source>
</evidence>
<reference evidence="11" key="1">
    <citation type="journal article" date="2020" name="mSystems">
        <title>Genome- and Community-Level Interaction Insights into Carbon Utilization and Element Cycling Functions of Hydrothermarchaeota in Hydrothermal Sediment.</title>
        <authorList>
            <person name="Zhou Z."/>
            <person name="Liu Y."/>
            <person name="Xu W."/>
            <person name="Pan J."/>
            <person name="Luo Z.H."/>
            <person name="Li M."/>
        </authorList>
    </citation>
    <scope>NUCLEOTIDE SEQUENCE [LARGE SCALE GENOMIC DNA]</scope>
    <source>
        <strain evidence="11">SpSt-906</strain>
    </source>
</reference>
<sequence length="464" mass="51525">MPNQKSIPDQTFHLSISGLRALVDKETPRLFFQFAQAFTKTLGKGTYLLATDTRPSRNTLLPEVVAGITSVGSDVVTIGIAPTPAVLFLVRKMNFTGGIVLTASHNPIEYNGLKFIGPDGIFLSEEGIARVQENLERGEEGAGKRKGSHTHNPNLIEIYIENLLGSKIFSGVSFKNLFCLVDACNGAVYYLLDQVLERIGCRVSHIYSPDKGRAIRNGLFPRPPEPSAENLFKLKQEVLKEEGDLGIAYDPDGDRVSFVSEEGKALGEEATLPLALEFFLPKEKSPVVCNLSTSLLVDAIAERYGVKTYRTKVGERNVIEEMMKRGAKIGGEGNGGVILSEINFTRDGILATLMILALLSERGKLSTIARSFPRFWTKKFSFPYSPERKEIFPRLIEETKKILSQIGEVKEDSRDGLWLGNEKVFCHFRPSRTEPLFRVIICAEKRKITDEIKDLLAERLGGEV</sequence>
<dbReference type="GO" id="GO:0004615">
    <property type="term" value="F:phosphomannomutase activity"/>
    <property type="evidence" value="ECO:0007669"/>
    <property type="project" value="TreeGrafter"/>
</dbReference>
<dbReference type="InterPro" id="IPR005846">
    <property type="entry name" value="A-D-PHexomutase_a/b/a-III"/>
</dbReference>
<dbReference type="InterPro" id="IPR005844">
    <property type="entry name" value="A-D-PHexomutase_a/b/a-I"/>
</dbReference>
<name>A0A7C3YT44_UNCW3</name>
<evidence type="ECO:0000256" key="7">
    <source>
        <dbReference type="RuleBase" id="RU004326"/>
    </source>
</evidence>
<evidence type="ECO:0000256" key="6">
    <source>
        <dbReference type="ARBA" id="ARBA00023235"/>
    </source>
</evidence>
<evidence type="ECO:0000256" key="1">
    <source>
        <dbReference type="ARBA" id="ARBA00001946"/>
    </source>
</evidence>
<dbReference type="SUPFAM" id="SSF55957">
    <property type="entry name" value="Phosphoglucomutase, C-terminal domain"/>
    <property type="match status" value="1"/>
</dbReference>
<feature type="domain" description="Alpha-D-phosphohexomutase alpha/beta/alpha" evidence="10">
    <location>
        <begin position="283"/>
        <end position="372"/>
    </location>
</feature>
<evidence type="ECO:0000256" key="5">
    <source>
        <dbReference type="ARBA" id="ARBA00022842"/>
    </source>
</evidence>
<feature type="domain" description="Alpha-D-phosphohexomutase alpha/beta/alpha" evidence="9">
    <location>
        <begin position="175"/>
        <end position="263"/>
    </location>
</feature>
<dbReference type="InterPro" id="IPR050060">
    <property type="entry name" value="Phosphoglucosamine_mutase"/>
</dbReference>
<dbReference type="Gene3D" id="3.40.120.10">
    <property type="entry name" value="Alpha-D-Glucose-1,6-Bisphosphate, subunit A, domain 3"/>
    <property type="match status" value="3"/>
</dbReference>
<keyword evidence="5 7" id="KW-0460">Magnesium</keyword>
<dbReference type="InterPro" id="IPR005845">
    <property type="entry name" value="A-D-PHexomutase_a/b/a-II"/>
</dbReference>
<dbReference type="GO" id="GO:0005975">
    <property type="term" value="P:carbohydrate metabolic process"/>
    <property type="evidence" value="ECO:0007669"/>
    <property type="project" value="InterPro"/>
</dbReference>
<evidence type="ECO:0000259" key="10">
    <source>
        <dbReference type="Pfam" id="PF02880"/>
    </source>
</evidence>
<keyword evidence="4 7" id="KW-0479">Metal-binding</keyword>
<dbReference type="PROSITE" id="PS00710">
    <property type="entry name" value="PGM_PMM"/>
    <property type="match status" value="1"/>
</dbReference>
<dbReference type="PANTHER" id="PTHR42946">
    <property type="entry name" value="PHOSPHOHEXOSE MUTASE"/>
    <property type="match status" value="1"/>
</dbReference>
<feature type="domain" description="Alpha-D-phosphohexomutase alpha/beta/alpha" evidence="8">
    <location>
        <begin position="17"/>
        <end position="140"/>
    </location>
</feature>
<dbReference type="AlphaFoldDB" id="A0A7C3YT44"/>
<evidence type="ECO:0000313" key="11">
    <source>
        <dbReference type="EMBL" id="HGE99553.1"/>
    </source>
</evidence>
<dbReference type="EMBL" id="DTMQ01000039">
    <property type="protein sequence ID" value="HGE99553.1"/>
    <property type="molecule type" value="Genomic_DNA"/>
</dbReference>
<dbReference type="Pfam" id="PF02879">
    <property type="entry name" value="PGM_PMM_II"/>
    <property type="match status" value="1"/>
</dbReference>
<evidence type="ECO:0000259" key="8">
    <source>
        <dbReference type="Pfam" id="PF02878"/>
    </source>
</evidence>
<evidence type="ECO:0000256" key="2">
    <source>
        <dbReference type="ARBA" id="ARBA00010231"/>
    </source>
</evidence>
<dbReference type="InterPro" id="IPR016066">
    <property type="entry name" value="A-D-PHexomutase_CS"/>
</dbReference>
<dbReference type="SUPFAM" id="SSF53738">
    <property type="entry name" value="Phosphoglucomutase, first 3 domains"/>
    <property type="match status" value="3"/>
</dbReference>
<evidence type="ECO:0000256" key="4">
    <source>
        <dbReference type="ARBA" id="ARBA00022723"/>
    </source>
</evidence>
<evidence type="ECO:0000256" key="3">
    <source>
        <dbReference type="ARBA" id="ARBA00022553"/>
    </source>
</evidence>
<dbReference type="Pfam" id="PF02878">
    <property type="entry name" value="PGM_PMM_I"/>
    <property type="match status" value="1"/>
</dbReference>
<dbReference type="PANTHER" id="PTHR42946:SF1">
    <property type="entry name" value="PHOSPHOGLUCOMUTASE (ALPHA-D-GLUCOSE-1,6-BISPHOSPHATE-DEPENDENT)"/>
    <property type="match status" value="1"/>
</dbReference>
<dbReference type="InterPro" id="IPR005841">
    <property type="entry name" value="Alpha-D-phosphohexomutase_SF"/>
</dbReference>
<organism evidence="11">
    <name type="scientific">candidate division WOR-3 bacterium</name>
    <dbReference type="NCBI Taxonomy" id="2052148"/>
    <lineage>
        <taxon>Bacteria</taxon>
        <taxon>Bacteria division WOR-3</taxon>
    </lineage>
</organism>
<keyword evidence="3" id="KW-0597">Phosphoprotein</keyword>
<accession>A0A7C3YT44</accession>
<dbReference type="Gene3D" id="3.30.310.50">
    <property type="entry name" value="Alpha-D-phosphohexomutase, C-terminal domain"/>
    <property type="match status" value="1"/>
</dbReference>
<comment type="similarity">
    <text evidence="2 7">Belongs to the phosphohexose mutase family.</text>
</comment>
<comment type="caution">
    <text evidence="11">The sequence shown here is derived from an EMBL/GenBank/DDBJ whole genome shotgun (WGS) entry which is preliminary data.</text>
</comment>
<proteinExistence type="inferred from homology"/>
<protein>
    <recommendedName>
        <fullName evidence="12">Phosphoglucosamine mutase</fullName>
    </recommendedName>
</protein>
<comment type="cofactor">
    <cofactor evidence="1">
        <name>Mg(2+)</name>
        <dbReference type="ChEBI" id="CHEBI:18420"/>
    </cofactor>
</comment>
<dbReference type="PRINTS" id="PR00509">
    <property type="entry name" value="PGMPMM"/>
</dbReference>
<dbReference type="InterPro" id="IPR016055">
    <property type="entry name" value="A-D-PHexomutase_a/b/a-I/II/III"/>
</dbReference>
<keyword evidence="6" id="KW-0413">Isomerase</keyword>
<gene>
    <name evidence="11" type="ORF">ENX07_05745</name>
</gene>
<dbReference type="GO" id="GO:0000287">
    <property type="term" value="F:magnesium ion binding"/>
    <property type="evidence" value="ECO:0007669"/>
    <property type="project" value="InterPro"/>
</dbReference>
<dbReference type="Pfam" id="PF02880">
    <property type="entry name" value="PGM_PMM_III"/>
    <property type="match status" value="1"/>
</dbReference>
<evidence type="ECO:0000259" key="9">
    <source>
        <dbReference type="Pfam" id="PF02879"/>
    </source>
</evidence>
<dbReference type="InterPro" id="IPR036900">
    <property type="entry name" value="A-D-PHexomutase_C_sf"/>
</dbReference>